<evidence type="ECO:0008006" key="11">
    <source>
        <dbReference type="Google" id="ProtNLM"/>
    </source>
</evidence>
<reference evidence="9" key="1">
    <citation type="journal article" date="2020" name="bioRxiv">
        <title>Comparative genomics of Chlamydomonas.</title>
        <authorList>
            <person name="Craig R.J."/>
            <person name="Hasan A.R."/>
            <person name="Ness R.W."/>
            <person name="Keightley P.D."/>
        </authorList>
    </citation>
    <scope>NUCLEOTIDE SEQUENCE</scope>
    <source>
        <strain evidence="9">CCAP 11/70</strain>
    </source>
</reference>
<organism evidence="9 10">
    <name type="scientific">Edaphochlamys debaryana</name>
    <dbReference type="NCBI Taxonomy" id="47281"/>
    <lineage>
        <taxon>Eukaryota</taxon>
        <taxon>Viridiplantae</taxon>
        <taxon>Chlorophyta</taxon>
        <taxon>core chlorophytes</taxon>
        <taxon>Chlorophyceae</taxon>
        <taxon>CS clade</taxon>
        <taxon>Chlamydomonadales</taxon>
        <taxon>Chlamydomonadales incertae sedis</taxon>
        <taxon>Edaphochlamys</taxon>
    </lineage>
</organism>
<dbReference type="PANTHER" id="PTHR43281:SF1">
    <property type="entry name" value="FARNESYL DIPHOSPHATE SYNTHASE"/>
    <property type="match status" value="1"/>
</dbReference>
<protein>
    <recommendedName>
        <fullName evidence="11">Geranylgeranyl diphosphate synthase</fullName>
    </recommendedName>
</protein>
<dbReference type="SUPFAM" id="SSF48576">
    <property type="entry name" value="Terpenoid synthases"/>
    <property type="match status" value="1"/>
</dbReference>
<comment type="similarity">
    <text evidence="3 8">Belongs to the FPP/GGPP synthase family.</text>
</comment>
<evidence type="ECO:0000313" key="10">
    <source>
        <dbReference type="Proteomes" id="UP000612055"/>
    </source>
</evidence>
<evidence type="ECO:0000256" key="2">
    <source>
        <dbReference type="ARBA" id="ARBA00005128"/>
    </source>
</evidence>
<dbReference type="GO" id="GO:0046872">
    <property type="term" value="F:metal ion binding"/>
    <property type="evidence" value="ECO:0007669"/>
    <property type="project" value="UniProtKB-KW"/>
</dbReference>
<dbReference type="AlphaFoldDB" id="A0A835Y0B0"/>
<dbReference type="InterPro" id="IPR000092">
    <property type="entry name" value="Polyprenyl_synt"/>
</dbReference>
<dbReference type="FunFam" id="1.10.600.10:FF:000001">
    <property type="entry name" value="Geranylgeranyl diphosphate synthase"/>
    <property type="match status" value="1"/>
</dbReference>
<keyword evidence="10" id="KW-1185">Reference proteome</keyword>
<dbReference type="GO" id="GO:0004659">
    <property type="term" value="F:prenyltransferase activity"/>
    <property type="evidence" value="ECO:0007669"/>
    <property type="project" value="InterPro"/>
</dbReference>
<dbReference type="GO" id="GO:0005737">
    <property type="term" value="C:cytoplasm"/>
    <property type="evidence" value="ECO:0007669"/>
    <property type="project" value="UniProtKB-ARBA"/>
</dbReference>
<evidence type="ECO:0000256" key="3">
    <source>
        <dbReference type="ARBA" id="ARBA00006706"/>
    </source>
</evidence>
<evidence type="ECO:0000256" key="4">
    <source>
        <dbReference type="ARBA" id="ARBA00022679"/>
    </source>
</evidence>
<evidence type="ECO:0000313" key="9">
    <source>
        <dbReference type="EMBL" id="KAG2491721.1"/>
    </source>
</evidence>
<name>A0A835Y0B0_9CHLO</name>
<keyword evidence="6" id="KW-0460">Magnesium</keyword>
<dbReference type="SFLD" id="SFLDS00005">
    <property type="entry name" value="Isoprenoid_Synthase_Type_I"/>
    <property type="match status" value="1"/>
</dbReference>
<dbReference type="InterPro" id="IPR053378">
    <property type="entry name" value="Prenyl_diphosphate_synthase"/>
</dbReference>
<keyword evidence="4 8" id="KW-0808">Transferase</keyword>
<comment type="cofactor">
    <cofactor evidence="1">
        <name>Mg(2+)</name>
        <dbReference type="ChEBI" id="CHEBI:18420"/>
    </cofactor>
</comment>
<dbReference type="EMBL" id="JAEHOE010000050">
    <property type="protein sequence ID" value="KAG2491721.1"/>
    <property type="molecule type" value="Genomic_DNA"/>
</dbReference>
<dbReference type="Gene3D" id="1.10.600.10">
    <property type="entry name" value="Farnesyl Diphosphate Synthase"/>
    <property type="match status" value="1"/>
</dbReference>
<dbReference type="CDD" id="cd00685">
    <property type="entry name" value="Trans_IPPS_HT"/>
    <property type="match status" value="1"/>
</dbReference>
<dbReference type="SFLD" id="SFLDG01017">
    <property type="entry name" value="Polyprenyl_Transferase_Like"/>
    <property type="match status" value="1"/>
</dbReference>
<comment type="pathway">
    <text evidence="2">Isoprenoid biosynthesis.</text>
</comment>
<gene>
    <name evidence="9" type="ORF">HYH03_009884</name>
</gene>
<dbReference type="OrthoDB" id="6921389at2759"/>
<dbReference type="GO" id="GO:0008299">
    <property type="term" value="P:isoprenoid biosynthetic process"/>
    <property type="evidence" value="ECO:0007669"/>
    <property type="project" value="UniProtKB-KW"/>
</dbReference>
<evidence type="ECO:0000256" key="8">
    <source>
        <dbReference type="RuleBase" id="RU004466"/>
    </source>
</evidence>
<keyword evidence="5" id="KW-0479">Metal-binding</keyword>
<keyword evidence="7" id="KW-0414">Isoprene biosynthesis</keyword>
<sequence>MQMQMSLRQSGLPARRAARGIKAISSRPSRVPLAKNAPVRKVAAHVAAATAEQVEVKPGSFDFNSYMTERAKLVNKALDEAVPQKYPDTLYESMRYSLLAGGKRVRPALCLAACELVGGDIQAALPSACAMEMVHTMSLIHDDLPSMDNDDFRRGRPTNHKVFGEDIAILSGDALLTYSFEHIARATKGVPAERVLRVVMELGKAVGAEGLVAGQVVDIQSEDKEVGLDVLRYIHTSKTAALLEASVVCGAILGGADDGTIEKLRKYSLNIGLAFQVIDDILDVTQTTEQLGKTAAKDLAVNKTTYPKLLGLEKSKQVAEDLITEAIQQLDGFDKARAAPLVALAKYIGYRQN</sequence>
<dbReference type="NCBIfam" id="NF045685">
    <property type="entry name" value="GGPPSynCrtE"/>
    <property type="match status" value="1"/>
</dbReference>
<dbReference type="InterPro" id="IPR054848">
    <property type="entry name" value="GGPPSyn_CRT-like"/>
</dbReference>
<dbReference type="InterPro" id="IPR008949">
    <property type="entry name" value="Isoprenoid_synthase_dom_sf"/>
</dbReference>
<dbReference type="Pfam" id="PF00348">
    <property type="entry name" value="polyprenyl_synt"/>
    <property type="match status" value="1"/>
</dbReference>
<accession>A0A835Y0B0</accession>
<comment type="caution">
    <text evidence="9">The sequence shown here is derived from an EMBL/GenBank/DDBJ whole genome shotgun (WGS) entry which is preliminary data.</text>
</comment>
<dbReference type="PANTHER" id="PTHR43281">
    <property type="entry name" value="FARNESYL DIPHOSPHATE SYNTHASE"/>
    <property type="match status" value="1"/>
</dbReference>
<evidence type="ECO:0000256" key="1">
    <source>
        <dbReference type="ARBA" id="ARBA00001946"/>
    </source>
</evidence>
<evidence type="ECO:0000256" key="5">
    <source>
        <dbReference type="ARBA" id="ARBA00022723"/>
    </source>
</evidence>
<evidence type="ECO:0000256" key="6">
    <source>
        <dbReference type="ARBA" id="ARBA00022842"/>
    </source>
</evidence>
<proteinExistence type="inferred from homology"/>
<dbReference type="PROSITE" id="PS00723">
    <property type="entry name" value="POLYPRENYL_SYNTHASE_1"/>
    <property type="match status" value="1"/>
</dbReference>
<dbReference type="Proteomes" id="UP000612055">
    <property type="component" value="Unassembled WGS sequence"/>
</dbReference>
<evidence type="ECO:0000256" key="7">
    <source>
        <dbReference type="ARBA" id="ARBA00023229"/>
    </source>
</evidence>
<dbReference type="NCBIfam" id="NF045485">
    <property type="entry name" value="FPPsyn"/>
    <property type="match status" value="1"/>
</dbReference>
<dbReference type="PROSITE" id="PS00444">
    <property type="entry name" value="POLYPRENYL_SYNTHASE_2"/>
    <property type="match status" value="1"/>
</dbReference>
<dbReference type="InterPro" id="IPR033749">
    <property type="entry name" value="Polyprenyl_synt_CS"/>
</dbReference>